<feature type="domain" description="HTTM-like" evidence="7">
    <location>
        <begin position="25"/>
        <end position="313"/>
    </location>
</feature>
<dbReference type="STRING" id="661478.OP10G_0037"/>
<evidence type="ECO:0000313" key="9">
    <source>
        <dbReference type="Proteomes" id="UP000027982"/>
    </source>
</evidence>
<dbReference type="EMBL" id="CP007139">
    <property type="protein sequence ID" value="AIE83405.1"/>
    <property type="molecule type" value="Genomic_DNA"/>
</dbReference>
<evidence type="ECO:0000256" key="1">
    <source>
        <dbReference type="ARBA" id="ARBA00004127"/>
    </source>
</evidence>
<evidence type="ECO:0000256" key="3">
    <source>
        <dbReference type="ARBA" id="ARBA00022989"/>
    </source>
</evidence>
<dbReference type="InterPro" id="IPR011020">
    <property type="entry name" value="HTTM-like"/>
</dbReference>
<name>A0A068NKT2_FIMGI</name>
<accession>A0A068NKT2</accession>
<dbReference type="OrthoDB" id="128729at2"/>
<dbReference type="KEGG" id="fgi:OP10G_0037"/>
<proteinExistence type="predicted"/>
<dbReference type="GO" id="GO:0012505">
    <property type="term" value="C:endomembrane system"/>
    <property type="evidence" value="ECO:0007669"/>
    <property type="project" value="UniProtKB-SubCell"/>
</dbReference>
<evidence type="ECO:0000313" key="8">
    <source>
        <dbReference type="EMBL" id="AIE83405.1"/>
    </source>
</evidence>
<dbReference type="PANTHER" id="PTHR39535:SF2">
    <property type="entry name" value="HTTM DOMAIN-CONTAINING PROTEIN"/>
    <property type="match status" value="1"/>
</dbReference>
<dbReference type="SMART" id="SM00752">
    <property type="entry name" value="HTTM"/>
    <property type="match status" value="1"/>
</dbReference>
<comment type="subcellular location">
    <subcellularLocation>
        <location evidence="1">Endomembrane system</location>
        <topology evidence="1">Multi-pass membrane protein</topology>
    </subcellularLocation>
</comment>
<feature type="transmembrane region" description="Helical" evidence="6">
    <location>
        <begin position="249"/>
        <end position="270"/>
    </location>
</feature>
<reference evidence="8 9" key="1">
    <citation type="journal article" date="2014" name="PLoS ONE">
        <title>The first complete genome sequence of the class fimbriimonadia in the phylum armatimonadetes.</title>
        <authorList>
            <person name="Hu Z.Y."/>
            <person name="Wang Y.Z."/>
            <person name="Im W.T."/>
            <person name="Wang S.Y."/>
            <person name="Zhao G.P."/>
            <person name="Zheng H.J."/>
            <person name="Quan Z.X."/>
        </authorList>
    </citation>
    <scope>NUCLEOTIDE SEQUENCE [LARGE SCALE GENOMIC DNA]</scope>
    <source>
        <strain evidence="8">Gsoil 348</strain>
    </source>
</reference>
<dbReference type="InterPro" id="IPR052964">
    <property type="entry name" value="Sporulation_signal_mat"/>
</dbReference>
<sequence length="435" mass="49488">MALKKPIVVDDESPGILQSLDRYWFDHGSPTTLGLFRILIGSLSFLNCFLLWLHWESWFSEKGYVPAWLGQLWLDPNYPLFSEPSLHKITIPRIDLLNGVTDARIAIPFFFLITLFSLTTALGLWTRFSTIALAIGVVSLQHRNAAILHGGDTVLRVSVLYLALAPCGLACSVDRLIGLWKGTIAPVPIKVSLWAQRLVCYNTALVYFTTVWLKYFGTFWRQGIATYFPSRLAEFYRFPVPRFVNEVPFVYLTTYGTLIIEFALATLVFFRPLRKYVLLAGVLMHGYIEYSMNIPLFSFLMVSCYLCFYDGEEVSAWAERLGHRMRRWRTVVRFPHGSQLRPSSAAYLDAVDPLKLVTYASSADTSWHGERADGSEMPYAVASWSRSLGAYLIAWIPGVWHRILHKSLEAAPVQEASSVVEEEVRPPRKGKKARR</sequence>
<dbReference type="PANTHER" id="PTHR39535">
    <property type="entry name" value="SPORULATION-DELAYING PROTEIN SDPB"/>
    <property type="match status" value="1"/>
</dbReference>
<dbReference type="HOGENOM" id="CLU_045120_0_1_0"/>
<keyword evidence="9" id="KW-1185">Reference proteome</keyword>
<keyword evidence="2 6" id="KW-0812">Transmembrane</keyword>
<organism evidence="8 9">
    <name type="scientific">Fimbriimonas ginsengisoli Gsoil 348</name>
    <dbReference type="NCBI Taxonomy" id="661478"/>
    <lineage>
        <taxon>Bacteria</taxon>
        <taxon>Bacillati</taxon>
        <taxon>Armatimonadota</taxon>
        <taxon>Fimbriimonadia</taxon>
        <taxon>Fimbriimonadales</taxon>
        <taxon>Fimbriimonadaceae</taxon>
        <taxon>Fimbriimonas</taxon>
    </lineage>
</organism>
<dbReference type="AlphaFoldDB" id="A0A068NKT2"/>
<keyword evidence="3 6" id="KW-1133">Transmembrane helix</keyword>
<evidence type="ECO:0000259" key="7">
    <source>
        <dbReference type="SMART" id="SM00752"/>
    </source>
</evidence>
<feature type="transmembrane region" description="Helical" evidence="6">
    <location>
        <begin position="105"/>
        <end position="125"/>
    </location>
</feature>
<protein>
    <recommendedName>
        <fullName evidence="7">HTTM-like domain-containing protein</fullName>
    </recommendedName>
</protein>
<keyword evidence="4 6" id="KW-0472">Membrane</keyword>
<dbReference type="RefSeq" id="WP_025227914.1">
    <property type="nucleotide sequence ID" value="NZ_CP007139.1"/>
</dbReference>
<dbReference type="Proteomes" id="UP000027982">
    <property type="component" value="Chromosome"/>
</dbReference>
<evidence type="ECO:0000256" key="4">
    <source>
        <dbReference type="ARBA" id="ARBA00023136"/>
    </source>
</evidence>
<evidence type="ECO:0000256" key="6">
    <source>
        <dbReference type="SAM" id="Phobius"/>
    </source>
</evidence>
<feature type="region of interest" description="Disordered" evidence="5">
    <location>
        <begin position="415"/>
        <end position="435"/>
    </location>
</feature>
<evidence type="ECO:0000256" key="2">
    <source>
        <dbReference type="ARBA" id="ARBA00022692"/>
    </source>
</evidence>
<feature type="transmembrane region" description="Helical" evidence="6">
    <location>
        <begin position="35"/>
        <end position="55"/>
    </location>
</feature>
<dbReference type="eggNOG" id="COG3011">
    <property type="taxonomic scope" value="Bacteria"/>
</dbReference>
<gene>
    <name evidence="8" type="ORF">OP10G_0037</name>
</gene>
<evidence type="ECO:0000256" key="5">
    <source>
        <dbReference type="SAM" id="MobiDB-lite"/>
    </source>
</evidence>